<evidence type="ECO:0000256" key="1">
    <source>
        <dbReference type="ARBA" id="ARBA00023125"/>
    </source>
</evidence>
<dbReference type="OrthoDB" id="9809391at2"/>
<keyword evidence="1" id="KW-0238">DNA-binding</keyword>
<dbReference type="RefSeq" id="WP_045074270.1">
    <property type="nucleotide sequence ID" value="NZ_CP011005.1"/>
</dbReference>
<dbReference type="GO" id="GO:0003677">
    <property type="term" value="F:DNA binding"/>
    <property type="evidence" value="ECO:0007669"/>
    <property type="project" value="UniProtKB-KW"/>
</dbReference>
<gene>
    <name evidence="3" type="ORF">UM93_05685</name>
</gene>
<dbReference type="KEGG" id="ari:UM93_05685"/>
<dbReference type="SUPFAM" id="SSF46955">
    <property type="entry name" value="Putative DNA-binding domain"/>
    <property type="match status" value="1"/>
</dbReference>
<dbReference type="Pfam" id="PF13411">
    <property type="entry name" value="MerR_1"/>
    <property type="match status" value="1"/>
</dbReference>
<feature type="domain" description="HTH merR-type" evidence="2">
    <location>
        <begin position="9"/>
        <end position="78"/>
    </location>
</feature>
<dbReference type="Proteomes" id="UP000061839">
    <property type="component" value="Chromosome"/>
</dbReference>
<dbReference type="SMART" id="SM00422">
    <property type="entry name" value="HTH_MERR"/>
    <property type="match status" value="1"/>
</dbReference>
<dbReference type="PANTHER" id="PTHR30204:SF97">
    <property type="entry name" value="MERR FAMILY REGULATORY PROTEIN"/>
    <property type="match status" value="1"/>
</dbReference>
<dbReference type="PATRIC" id="fig|1618207.4.peg.1155"/>
<dbReference type="PRINTS" id="PR00040">
    <property type="entry name" value="HTHMERR"/>
</dbReference>
<evidence type="ECO:0000259" key="2">
    <source>
        <dbReference type="PROSITE" id="PS50937"/>
    </source>
</evidence>
<evidence type="ECO:0000313" key="3">
    <source>
        <dbReference type="EMBL" id="AJT41140.1"/>
    </source>
</evidence>
<protein>
    <recommendedName>
        <fullName evidence="2">HTH merR-type domain-containing protein</fullName>
    </recommendedName>
</protein>
<dbReference type="Gene3D" id="1.10.1660.10">
    <property type="match status" value="1"/>
</dbReference>
<accession>A0A0D4BYE4</accession>
<name>A0A0D4BYE4_9MICC</name>
<dbReference type="InterPro" id="IPR009061">
    <property type="entry name" value="DNA-bd_dom_put_sf"/>
</dbReference>
<dbReference type="InterPro" id="IPR047057">
    <property type="entry name" value="MerR_fam"/>
</dbReference>
<dbReference type="PROSITE" id="PS50937">
    <property type="entry name" value="HTH_MERR_2"/>
    <property type="match status" value="1"/>
</dbReference>
<dbReference type="InterPro" id="IPR000551">
    <property type="entry name" value="MerR-type_HTH_dom"/>
</dbReference>
<proteinExistence type="predicted"/>
<dbReference type="PANTHER" id="PTHR30204">
    <property type="entry name" value="REDOX-CYCLING DRUG-SENSING TRANSCRIPTIONAL ACTIVATOR SOXR"/>
    <property type="match status" value="1"/>
</dbReference>
<dbReference type="AlphaFoldDB" id="A0A0D4BYE4"/>
<dbReference type="STRING" id="1618207.UM93_05685"/>
<reference evidence="3 4" key="1">
    <citation type="journal article" date="2015" name="Genome Announc.">
        <title>Complete Genome Sequencing of Protease-Producing Novel Arthrobacter sp. Strain IHBB 11108 Using PacBio Single-Molecule Real-Time Sequencing Technology.</title>
        <authorList>
            <person name="Kiran S."/>
            <person name="Swarnkar M.K."/>
            <person name="Pal M."/>
            <person name="Thakur R."/>
            <person name="Tewari R."/>
            <person name="Singh A.K."/>
            <person name="Gulati A."/>
        </authorList>
    </citation>
    <scope>NUCLEOTIDE SEQUENCE [LARGE SCALE GENOMIC DNA]</scope>
    <source>
        <strain evidence="3 4">IHBB 11108</strain>
    </source>
</reference>
<sequence>MSQADQQKLLSISEFAAELGVSVRVLRHYDAEGVLAPAQRDYTGVRLYAPEQLDRARNVVDLVAAGLPLRLVRSLLIGVDESGDIAEQHQDEAALAEIEDHYQRMCRCVECIQQRRDALGAYLERVSQRR</sequence>
<keyword evidence="4" id="KW-1185">Reference proteome</keyword>
<evidence type="ECO:0000313" key="4">
    <source>
        <dbReference type="Proteomes" id="UP000061839"/>
    </source>
</evidence>
<dbReference type="EMBL" id="CP011005">
    <property type="protein sequence ID" value="AJT41140.1"/>
    <property type="molecule type" value="Genomic_DNA"/>
</dbReference>
<dbReference type="GO" id="GO:0003700">
    <property type="term" value="F:DNA-binding transcription factor activity"/>
    <property type="evidence" value="ECO:0007669"/>
    <property type="project" value="InterPro"/>
</dbReference>
<dbReference type="PROSITE" id="PS00552">
    <property type="entry name" value="HTH_MERR_1"/>
    <property type="match status" value="1"/>
</dbReference>
<dbReference type="HOGENOM" id="CLU_060077_4_0_11"/>
<organism evidence="3 4">
    <name type="scientific">Psychromicrobium lacuslunae</name>
    <dbReference type="NCBI Taxonomy" id="1618207"/>
    <lineage>
        <taxon>Bacteria</taxon>
        <taxon>Bacillati</taxon>
        <taxon>Actinomycetota</taxon>
        <taxon>Actinomycetes</taxon>
        <taxon>Micrococcales</taxon>
        <taxon>Micrococcaceae</taxon>
        <taxon>Psychromicrobium</taxon>
    </lineage>
</organism>